<dbReference type="AlphaFoldDB" id="A0A6C0KVM2"/>
<protein>
    <submittedName>
        <fullName evidence="1">Uncharacterized protein</fullName>
    </submittedName>
</protein>
<sequence>MSRFNTSSTHPIIPNSQNYMYEKKYVSIHSEDRNILRFPNSNEFEVELPQDYCNVEAVRLSQWTFPANYNTFSGAKNNIFMTFKIINPYNPGDPAHLSNDPLLEAIFSALYANIENNYLVIIAEGFYTPEQIATELTNRFNAIVTNYILSYLNLHPEIPNQTDLINEFISQGGYNQFVVAYNIVGQKLWFGNKSSDFVITNSIITNITNTAKILECGRNQLPVYSDWGLSNYLGFSKCDAYTSSSGAEINAVNGISGLPRFYYGDVVPGDNGYWLVPDKQYTGAIVYFLEAPGKINLMGEAYFYLEIAGMNNLDETMPFALSPYTTSTNGTNGIVNSAFAKIAVTTTPISQWFDDSMESYKWYNPPAERIRKIKLKIRYHNGMPVEFGDFNYSITLEFSIFNPQIARRVNLYSPNNSL</sequence>
<proteinExistence type="predicted"/>
<accession>A0A6C0KVM2</accession>
<reference evidence="1" key="1">
    <citation type="journal article" date="2020" name="Nature">
        <title>Giant virus diversity and host interactions through global metagenomics.</title>
        <authorList>
            <person name="Schulz F."/>
            <person name="Roux S."/>
            <person name="Paez-Espino D."/>
            <person name="Jungbluth S."/>
            <person name="Walsh D.A."/>
            <person name="Denef V.J."/>
            <person name="McMahon K.D."/>
            <person name="Konstantinidis K.T."/>
            <person name="Eloe-Fadrosh E.A."/>
            <person name="Kyrpides N.C."/>
            <person name="Woyke T."/>
        </authorList>
    </citation>
    <scope>NUCLEOTIDE SEQUENCE</scope>
    <source>
        <strain evidence="1">GVMAG-S-3300013094-109</strain>
    </source>
</reference>
<organism evidence="1">
    <name type="scientific">viral metagenome</name>
    <dbReference type="NCBI Taxonomy" id="1070528"/>
    <lineage>
        <taxon>unclassified sequences</taxon>
        <taxon>metagenomes</taxon>
        <taxon>organismal metagenomes</taxon>
    </lineage>
</organism>
<evidence type="ECO:0000313" key="1">
    <source>
        <dbReference type="EMBL" id="QHU21303.1"/>
    </source>
</evidence>
<name>A0A6C0KVM2_9ZZZZ</name>
<dbReference type="EMBL" id="MN740989">
    <property type="protein sequence ID" value="QHU21303.1"/>
    <property type="molecule type" value="Genomic_DNA"/>
</dbReference>